<evidence type="ECO:0008006" key="6">
    <source>
        <dbReference type="Google" id="ProtNLM"/>
    </source>
</evidence>
<reference evidence="3 4" key="3">
    <citation type="journal article" name="Genome Announc.">
        <title>Improved Draft Genome Sequence of Clostridium pasteurianum Strain ATCC 6013 (DSM 525) Using a Hybrid Next-Generation Sequencing Approach.</title>
        <authorList>
            <person name="Pyne M.E."/>
            <person name="Utturkar S."/>
            <person name="Brown S.D."/>
            <person name="Moo-Young M."/>
            <person name="Chung D.A."/>
            <person name="Chou C.P."/>
        </authorList>
    </citation>
    <scope>NUCLEOTIDE SEQUENCE [LARGE SCALE GENOMIC DNA]</scope>
    <source>
        <strain evidence="3 4">ATCC 6013</strain>
    </source>
</reference>
<sequence length="505" mass="59462">MKIINRISAFAALKNFIEDYKEYIFNLFFFGCLFIAFIYGISFNVMNDGFWHIKVGEYIVKNKTIPYHDVFSWYGMSKNLEWTSHEWLFGILAYLVYSIKGFISAAIFMGIINVLIVFSLYKLLRIRSKNRWIALICMSSYIVMFGSETSLAYRPIIVSMLLIIVTCILLEKNKYIAALLVVILGINFHGGVYPIYIIIFAYYTLFKNYKYFIAALLGILVNPYIYGIYLYTIRSMNEMDLQKRYINEWRVTQLYDLKVSLTIIIFIVFVYIFGRVKLKDILFSGSFIILAISSVRQIPFLPILALPLVCPYIERALNEFIRSYVFKNKFVRYTRLKIKIFRGNLVKYVIIIGLELVFIIPSVMYSYDFFKDGMKIFSVNDSDCPVHAVEYINRHPEIKSSHLLSHYNDSQYLIFRGIPTFVDSRADLFLPSFNKDTNAFYDFMHTCIDLNNPQDLINKYDIKYILIGKSYSFYNMIKSYENLSVVYEDPDYCIFKVNYYIGNIY</sequence>
<dbReference type="PATRIC" id="fig|1262449.3.peg.3442"/>
<feature type="transmembrane region" description="Helical" evidence="1">
    <location>
        <begin position="286"/>
        <end position="313"/>
    </location>
</feature>
<keyword evidence="5" id="KW-1185">Reference proteome</keyword>
<feature type="transmembrane region" description="Helical" evidence="1">
    <location>
        <begin position="130"/>
        <end position="146"/>
    </location>
</feature>
<evidence type="ECO:0000313" key="4">
    <source>
        <dbReference type="Proteomes" id="UP000028042"/>
    </source>
</evidence>
<dbReference type="AlphaFoldDB" id="A0A0H3J3V7"/>
<feature type="transmembrane region" description="Helical" evidence="1">
    <location>
        <begin position="177"/>
        <end position="205"/>
    </location>
</feature>
<proteinExistence type="predicted"/>
<dbReference type="Proteomes" id="UP000030905">
    <property type="component" value="Chromosome"/>
</dbReference>
<feature type="transmembrane region" description="Helical" evidence="1">
    <location>
        <begin position="345"/>
        <end position="367"/>
    </location>
</feature>
<protein>
    <recommendedName>
        <fullName evidence="6">Glycosyltransferase RgtA/B/C/D-like domain-containing protein</fullName>
    </recommendedName>
</protein>
<feature type="transmembrane region" description="Helical" evidence="1">
    <location>
        <begin position="152"/>
        <end position="170"/>
    </location>
</feature>
<dbReference type="Proteomes" id="UP000028042">
    <property type="component" value="Unassembled WGS sequence"/>
</dbReference>
<feature type="transmembrane region" description="Helical" evidence="1">
    <location>
        <begin position="254"/>
        <end position="274"/>
    </location>
</feature>
<feature type="transmembrane region" description="Helical" evidence="1">
    <location>
        <begin position="23"/>
        <end position="41"/>
    </location>
</feature>
<reference evidence="3" key="2">
    <citation type="submission" date="2015-10" db="EMBL/GenBank/DDBJ databases">
        <title>Improved Draft Genome Sequence of Clostridium pasteurianum Strain ATCC 6013 (DSM 525) Using a Hybrid Next-Generation Sequencing Approach.</title>
        <authorList>
            <person name="Pyne M.E."/>
            <person name="Utturkar S.M."/>
            <person name="Brown S.D."/>
            <person name="Moo-Young M."/>
            <person name="Chung D.A."/>
            <person name="Chou P.C."/>
        </authorList>
    </citation>
    <scope>NUCLEOTIDE SEQUENCE</scope>
    <source>
        <strain evidence="3">ATCC 6013</strain>
    </source>
</reference>
<dbReference type="EMBL" id="CP009268">
    <property type="protein sequence ID" value="AJA51540.1"/>
    <property type="molecule type" value="Genomic_DNA"/>
</dbReference>
<dbReference type="RefSeq" id="WP_003447305.1">
    <property type="nucleotide sequence ID" value="NZ_ANZB01000014.1"/>
</dbReference>
<reference evidence="2 5" key="1">
    <citation type="journal article" date="2015" name="Genome Announc.">
        <title>Complete Genome Sequence of the Nitrogen-Fixing and Solvent-Producing Clostridium pasteurianum DSM 525.</title>
        <authorList>
            <person name="Poehlein A."/>
            <person name="Grosse-Honebrink A."/>
            <person name="Zhang Y."/>
            <person name="Minton N.P."/>
            <person name="Daniel R."/>
        </authorList>
    </citation>
    <scope>NUCLEOTIDE SEQUENCE [LARGE SCALE GENOMIC DNA]</scope>
    <source>
        <strain evidence="2">DSM 525</strain>
        <strain evidence="5">DSM 525 / ATCC 6013</strain>
    </source>
</reference>
<evidence type="ECO:0000313" key="5">
    <source>
        <dbReference type="Proteomes" id="UP000030905"/>
    </source>
</evidence>
<dbReference type="KEGG" id="cpae:CPAST_c14770"/>
<evidence type="ECO:0000313" key="2">
    <source>
        <dbReference type="EMBL" id="AJA51540.1"/>
    </source>
</evidence>
<keyword evidence="1" id="KW-0472">Membrane</keyword>
<feature type="transmembrane region" description="Helical" evidence="1">
    <location>
        <begin position="87"/>
        <end position="118"/>
    </location>
</feature>
<dbReference type="EMBL" id="JPGY02000001">
    <property type="protein sequence ID" value="KRU12453.1"/>
    <property type="molecule type" value="Genomic_DNA"/>
</dbReference>
<feature type="transmembrane region" description="Helical" evidence="1">
    <location>
        <begin position="211"/>
        <end position="233"/>
    </location>
</feature>
<accession>A0A0H3J3V7</accession>
<gene>
    <name evidence="2" type="ORF">CLPA_c14770</name>
    <name evidence="3" type="ORF">CP6013_01700</name>
</gene>
<evidence type="ECO:0000313" key="3">
    <source>
        <dbReference type="EMBL" id="KRU12453.1"/>
    </source>
</evidence>
<name>A0A0H3J3V7_CLOPA</name>
<keyword evidence="1" id="KW-0812">Transmembrane</keyword>
<organism evidence="2 5">
    <name type="scientific">Clostridium pasteurianum DSM 525 = ATCC 6013</name>
    <dbReference type="NCBI Taxonomy" id="1262449"/>
    <lineage>
        <taxon>Bacteria</taxon>
        <taxon>Bacillati</taxon>
        <taxon>Bacillota</taxon>
        <taxon>Clostridia</taxon>
        <taxon>Eubacteriales</taxon>
        <taxon>Clostridiaceae</taxon>
        <taxon>Clostridium</taxon>
    </lineage>
</organism>
<dbReference type="eggNOG" id="COG1287">
    <property type="taxonomic scope" value="Bacteria"/>
</dbReference>
<evidence type="ECO:0000256" key="1">
    <source>
        <dbReference type="SAM" id="Phobius"/>
    </source>
</evidence>
<dbReference type="KEGG" id="cpat:CLPA_c14770"/>
<keyword evidence="1" id="KW-1133">Transmembrane helix</keyword>
<dbReference type="GeneID" id="93073650"/>